<dbReference type="AlphaFoldDB" id="L9XVQ0"/>
<dbReference type="Proteomes" id="UP000011531">
    <property type="component" value="Unassembled WGS sequence"/>
</dbReference>
<accession>L9XVQ0</accession>
<name>L9XVQ0_9EURY</name>
<dbReference type="EMBL" id="AOIA01000021">
    <property type="protein sequence ID" value="ELY65850.1"/>
    <property type="molecule type" value="Genomic_DNA"/>
</dbReference>
<reference evidence="1 2" key="1">
    <citation type="journal article" date="2014" name="PLoS Genet.">
        <title>Phylogenetically driven sequencing of extremely halophilic archaea reveals strategies for static and dynamic osmo-response.</title>
        <authorList>
            <person name="Becker E.A."/>
            <person name="Seitzer P.M."/>
            <person name="Tritt A."/>
            <person name="Larsen D."/>
            <person name="Krusor M."/>
            <person name="Yao A.I."/>
            <person name="Wu D."/>
            <person name="Madern D."/>
            <person name="Eisen J.A."/>
            <person name="Darling A.E."/>
            <person name="Facciotti M.T."/>
        </authorList>
    </citation>
    <scope>NUCLEOTIDE SEQUENCE [LARGE SCALE GENOMIC DNA]</scope>
    <source>
        <strain evidence="1 2">DSM 18795</strain>
    </source>
</reference>
<comment type="caution">
    <text evidence="1">The sequence shown here is derived from an EMBL/GenBank/DDBJ whole genome shotgun (WGS) entry which is preliminary data.</text>
</comment>
<proteinExistence type="predicted"/>
<gene>
    <name evidence="1" type="ORF">C492_02632</name>
</gene>
<sequence length="55" mass="5994">MLRDAPRFVEESAHERTLPVVNVTDDGQVLVGFVFAHCCSSRAKALISVSFARCG</sequence>
<protein>
    <submittedName>
        <fullName evidence="1">Uncharacterized protein</fullName>
    </submittedName>
</protein>
<organism evidence="1 2">
    <name type="scientific">Natronococcus jeotgali DSM 18795</name>
    <dbReference type="NCBI Taxonomy" id="1227498"/>
    <lineage>
        <taxon>Archaea</taxon>
        <taxon>Methanobacteriati</taxon>
        <taxon>Methanobacteriota</taxon>
        <taxon>Stenosarchaea group</taxon>
        <taxon>Halobacteria</taxon>
        <taxon>Halobacteriales</taxon>
        <taxon>Natrialbaceae</taxon>
        <taxon>Natronococcus</taxon>
    </lineage>
</organism>
<evidence type="ECO:0000313" key="2">
    <source>
        <dbReference type="Proteomes" id="UP000011531"/>
    </source>
</evidence>
<evidence type="ECO:0000313" key="1">
    <source>
        <dbReference type="EMBL" id="ELY65850.1"/>
    </source>
</evidence>
<dbReference type="STRING" id="1227498.C492_02632"/>
<keyword evidence="2" id="KW-1185">Reference proteome</keyword>